<accession>A0A086QG67</accession>
<organism evidence="3 4">
    <name type="scientific">Toxoplasma gondii VAND</name>
    <dbReference type="NCBI Taxonomy" id="933077"/>
    <lineage>
        <taxon>Eukaryota</taxon>
        <taxon>Sar</taxon>
        <taxon>Alveolata</taxon>
        <taxon>Apicomplexa</taxon>
        <taxon>Conoidasida</taxon>
        <taxon>Coccidia</taxon>
        <taxon>Eucoccidiorida</taxon>
        <taxon>Eimeriorina</taxon>
        <taxon>Sarcocystidae</taxon>
        <taxon>Toxoplasma</taxon>
    </lineage>
</organism>
<feature type="compositionally biased region" description="Basic residues" evidence="2">
    <location>
        <begin position="13"/>
        <end position="24"/>
    </location>
</feature>
<dbReference type="AlphaFoldDB" id="A0A086QG67"/>
<dbReference type="OrthoDB" id="329456at2759"/>
<sequence length="330" mass="37020">MYLSGPTSEYRGRPRLPTRQHRGSQRGLCVPQKLPNHGLHLSAIKHTPEGPNSHALLPVGSFPFTQHPACISQVSFVASHPSVTTDNPLVQRSPVGKAKRVYHEQSFPLENHLFEYKAPQLSGGNVRAALQSWMAQHPSAPRKDVQNFPELNRVTLQNGATTPKQVSACRRSHAVTQSRPRNSFRPLSTRPAGNDPFYTYGHRNPPRPGVAPLIQNVYGVEHLQELNRKYQAHQRNRRAEEKQLRRVELTKAAFGHSQARNWRHPKADGAPSPGDNHSVFLHHVGNQNVNTLAAACQFKIKKFGKTPPRTTTRWKRCPTSETEQLGRDPA</sequence>
<name>A0A086QG67_TOXGO</name>
<dbReference type="PANTHER" id="PTHR28617:SF1">
    <property type="entry name" value="CILIA- AND FLAGELLA-ASSOCIATED PROTEIN 77"/>
    <property type="match status" value="1"/>
</dbReference>
<dbReference type="Proteomes" id="UP000028840">
    <property type="component" value="Unassembled WGS sequence"/>
</dbReference>
<evidence type="ECO:0000313" key="3">
    <source>
        <dbReference type="EMBL" id="KFH11599.1"/>
    </source>
</evidence>
<dbReference type="Pfam" id="PF14825">
    <property type="entry name" value="CFAP77"/>
    <property type="match status" value="1"/>
</dbReference>
<evidence type="ECO:0000256" key="1">
    <source>
        <dbReference type="SAM" id="Coils"/>
    </source>
</evidence>
<reference evidence="3 4" key="1">
    <citation type="submission" date="2014-08" db="EMBL/GenBank/DDBJ databases">
        <authorList>
            <person name="Sibley D."/>
            <person name="Venepally P."/>
            <person name="Karamycheva S."/>
            <person name="Hadjithomas M."/>
            <person name="Khan A."/>
            <person name="Brunk B."/>
            <person name="Roos D."/>
            <person name="Caler E."/>
            <person name="Lorenzi H."/>
        </authorList>
    </citation>
    <scope>NUCLEOTIDE SEQUENCE [LARGE SCALE GENOMIC DNA]</scope>
    <source>
        <strain evidence="3 4">VAND</strain>
    </source>
</reference>
<evidence type="ECO:0000256" key="2">
    <source>
        <dbReference type="SAM" id="MobiDB-lite"/>
    </source>
</evidence>
<feature type="coiled-coil region" evidence="1">
    <location>
        <begin position="223"/>
        <end position="250"/>
    </location>
</feature>
<dbReference type="VEuPathDB" id="ToxoDB:TGVAND_273750"/>
<dbReference type="PANTHER" id="PTHR28617">
    <property type="entry name" value="CILIA- AND FLAGELLA-ASSOCIATED PROTEIN 77"/>
    <property type="match status" value="1"/>
</dbReference>
<feature type="region of interest" description="Disordered" evidence="2">
    <location>
        <begin position="1"/>
        <end position="25"/>
    </location>
</feature>
<comment type="caution">
    <text evidence="3">The sequence shown here is derived from an EMBL/GenBank/DDBJ whole genome shotgun (WGS) entry which is preliminary data.</text>
</comment>
<feature type="region of interest" description="Disordered" evidence="2">
    <location>
        <begin position="304"/>
        <end position="330"/>
    </location>
</feature>
<feature type="region of interest" description="Disordered" evidence="2">
    <location>
        <begin position="255"/>
        <end position="280"/>
    </location>
</feature>
<dbReference type="EMBL" id="AEYJ02000259">
    <property type="protein sequence ID" value="KFH11599.1"/>
    <property type="molecule type" value="Genomic_DNA"/>
</dbReference>
<dbReference type="InterPro" id="IPR029147">
    <property type="entry name" value="CFAP77"/>
</dbReference>
<keyword evidence="1" id="KW-0175">Coiled coil</keyword>
<gene>
    <name evidence="3" type="ORF">TGVAND_273750</name>
</gene>
<feature type="region of interest" description="Disordered" evidence="2">
    <location>
        <begin position="170"/>
        <end position="193"/>
    </location>
</feature>
<evidence type="ECO:0000313" key="4">
    <source>
        <dbReference type="Proteomes" id="UP000028840"/>
    </source>
</evidence>
<protein>
    <submittedName>
        <fullName evidence="3">Uncharacterized protein</fullName>
    </submittedName>
</protein>
<proteinExistence type="predicted"/>
<reference evidence="3 4" key="2">
    <citation type="journal article" date="2015" name="Eukaryot. Cell">
        <title>Genetic mapping reveals that sinefungin resistance in Toxoplasma gondii is controlled by a putative amino acid transporter locus that can be used as a negative selectable marker.</title>
        <authorList>
            <person name="Behnke M.S."/>
            <person name="Khan A."/>
            <person name="Sibley L.D."/>
        </authorList>
    </citation>
    <scope>NUCLEOTIDE SEQUENCE [LARGE SCALE GENOMIC DNA]</scope>
    <source>
        <strain evidence="3 4">VAND</strain>
    </source>
</reference>